<feature type="transmembrane region" description="Helical" evidence="1">
    <location>
        <begin position="12"/>
        <end position="33"/>
    </location>
</feature>
<dbReference type="RefSeq" id="WP_167960091.1">
    <property type="nucleotide sequence ID" value="NZ_JAATJJ010000001.1"/>
</dbReference>
<feature type="transmembrane region" description="Helical" evidence="1">
    <location>
        <begin position="45"/>
        <end position="65"/>
    </location>
</feature>
<dbReference type="AlphaFoldDB" id="A0A846QYW7"/>
<dbReference type="EMBL" id="JAATJJ010000001">
    <property type="protein sequence ID" value="NJB69809.1"/>
    <property type="molecule type" value="Genomic_DNA"/>
</dbReference>
<evidence type="ECO:0000256" key="1">
    <source>
        <dbReference type="SAM" id="Phobius"/>
    </source>
</evidence>
<protein>
    <submittedName>
        <fullName evidence="2">Uncharacterized protein</fullName>
    </submittedName>
</protein>
<comment type="caution">
    <text evidence="2">The sequence shown here is derived from an EMBL/GenBank/DDBJ whole genome shotgun (WGS) entry which is preliminary data.</text>
</comment>
<keyword evidence="1" id="KW-0472">Membrane</keyword>
<keyword evidence="1" id="KW-0812">Transmembrane</keyword>
<keyword evidence="1" id="KW-1133">Transmembrane helix</keyword>
<keyword evidence="3" id="KW-1185">Reference proteome</keyword>
<feature type="transmembrane region" description="Helical" evidence="1">
    <location>
        <begin position="77"/>
        <end position="94"/>
    </location>
</feature>
<name>A0A846QYW7_9FLAO</name>
<gene>
    <name evidence="2" type="ORF">GGR42_000271</name>
</gene>
<sequence>MNHLLRIFSWKRSMLLSICVLCILIVLNFYGVYTNKFYFLRPDNYIFPILTIVHFVYIYVIQFKIREMERPDIQMRNLEYSLYIILFVYLFKLYESVNKLLSYTDFKDHLLPDSFKPMSMLILYLYILLLFLTFLTFKHRKDLVGNYVFDDKDGIDSWE</sequence>
<feature type="transmembrane region" description="Helical" evidence="1">
    <location>
        <begin position="114"/>
        <end position="137"/>
    </location>
</feature>
<evidence type="ECO:0000313" key="3">
    <source>
        <dbReference type="Proteomes" id="UP000590442"/>
    </source>
</evidence>
<dbReference type="Proteomes" id="UP000590442">
    <property type="component" value="Unassembled WGS sequence"/>
</dbReference>
<organism evidence="2 3">
    <name type="scientific">Saonia flava</name>
    <dbReference type="NCBI Taxonomy" id="523696"/>
    <lineage>
        <taxon>Bacteria</taxon>
        <taxon>Pseudomonadati</taxon>
        <taxon>Bacteroidota</taxon>
        <taxon>Flavobacteriia</taxon>
        <taxon>Flavobacteriales</taxon>
        <taxon>Flavobacteriaceae</taxon>
        <taxon>Saonia</taxon>
    </lineage>
</organism>
<reference evidence="2 3" key="1">
    <citation type="submission" date="2020-03" db="EMBL/GenBank/DDBJ databases">
        <title>Genomic Encyclopedia of Type Strains, Phase IV (KMG-IV): sequencing the most valuable type-strain genomes for metagenomic binning, comparative biology and taxonomic classification.</title>
        <authorList>
            <person name="Goeker M."/>
        </authorList>
    </citation>
    <scope>NUCLEOTIDE SEQUENCE [LARGE SCALE GENOMIC DNA]</scope>
    <source>
        <strain evidence="2 3">DSM 29762</strain>
    </source>
</reference>
<evidence type="ECO:0000313" key="2">
    <source>
        <dbReference type="EMBL" id="NJB69809.1"/>
    </source>
</evidence>
<proteinExistence type="predicted"/>
<accession>A0A846QYW7</accession>